<dbReference type="RefSeq" id="WP_075869640.1">
    <property type="nucleotide sequence ID" value="NZ_CALYQA010000005.1"/>
</dbReference>
<organism evidence="3 4">
    <name type="scientific">Bartonella apis</name>
    <dbReference type="NCBI Taxonomy" id="1686310"/>
    <lineage>
        <taxon>Bacteria</taxon>
        <taxon>Pseudomonadati</taxon>
        <taxon>Pseudomonadota</taxon>
        <taxon>Alphaproteobacteria</taxon>
        <taxon>Hyphomicrobiales</taxon>
        <taxon>Bartonellaceae</taxon>
        <taxon>Bartonella</taxon>
    </lineage>
</organism>
<feature type="transmembrane region" description="Helical" evidence="1">
    <location>
        <begin position="37"/>
        <end position="59"/>
    </location>
</feature>
<sequence length="306" mass="34074">MNWFKAVKMSDHIVLMGMLLMLLGDFMFAANDAMGKWLVATFSVGQVLMLRSIGAFLILGPMLTTVTPQNLFKPKKPFLILLRVVFATMDTGLFYAAVAYLPLADVVTFYMAGPIYVAAVSHFFLNERIGWRRWLAIFVGFVGVIIALRPSSAMLSWPSIFALLGSFGFSMVIVLSRVLKDVTDTVLVTWQTIGALLVGLVLTINHWTEPTMLQWGAMALLGVVSCCGHLLIARSLKLAPASVLAPLQYTLLLWGIIFGIIFFNNYPDRYIIIGAAIIIFAGLFIFHRKRVVDHKIPEEDIARIKQ</sequence>
<dbReference type="GO" id="GO:0016020">
    <property type="term" value="C:membrane"/>
    <property type="evidence" value="ECO:0007669"/>
    <property type="project" value="InterPro"/>
</dbReference>
<evidence type="ECO:0000313" key="3">
    <source>
        <dbReference type="EMBL" id="OLY44519.1"/>
    </source>
</evidence>
<feature type="transmembrane region" description="Helical" evidence="1">
    <location>
        <begin position="213"/>
        <end position="232"/>
    </location>
</feature>
<feature type="transmembrane region" description="Helical" evidence="1">
    <location>
        <begin position="12"/>
        <end position="31"/>
    </location>
</feature>
<dbReference type="PANTHER" id="PTHR22911:SF135">
    <property type="entry name" value="BLR4310 PROTEIN"/>
    <property type="match status" value="1"/>
</dbReference>
<feature type="domain" description="EamA" evidence="2">
    <location>
        <begin position="159"/>
        <end position="285"/>
    </location>
</feature>
<feature type="transmembrane region" description="Helical" evidence="1">
    <location>
        <begin position="134"/>
        <end position="151"/>
    </location>
</feature>
<keyword evidence="4" id="KW-1185">Reference proteome</keyword>
<comment type="caution">
    <text evidence="3">The sequence shown here is derived from an EMBL/GenBank/DDBJ whole genome shotgun (WGS) entry which is preliminary data.</text>
</comment>
<evidence type="ECO:0000313" key="4">
    <source>
        <dbReference type="Proteomes" id="UP000187344"/>
    </source>
</evidence>
<feature type="transmembrane region" description="Helical" evidence="1">
    <location>
        <begin position="187"/>
        <end position="207"/>
    </location>
</feature>
<name>A0A1R0FC91_9HYPH</name>
<dbReference type="Proteomes" id="UP000187344">
    <property type="component" value="Unassembled WGS sequence"/>
</dbReference>
<feature type="transmembrane region" description="Helical" evidence="1">
    <location>
        <begin position="269"/>
        <end position="286"/>
    </location>
</feature>
<feature type="transmembrane region" description="Helical" evidence="1">
    <location>
        <begin position="244"/>
        <end position="263"/>
    </location>
</feature>
<keyword evidence="1" id="KW-0472">Membrane</keyword>
<feature type="transmembrane region" description="Helical" evidence="1">
    <location>
        <begin position="80"/>
        <end position="101"/>
    </location>
</feature>
<proteinExistence type="predicted"/>
<dbReference type="Gene3D" id="1.10.3730.20">
    <property type="match status" value="1"/>
</dbReference>
<dbReference type="SUPFAM" id="SSF103481">
    <property type="entry name" value="Multidrug resistance efflux transporter EmrE"/>
    <property type="match status" value="2"/>
</dbReference>
<evidence type="ECO:0000256" key="1">
    <source>
        <dbReference type="SAM" id="Phobius"/>
    </source>
</evidence>
<feature type="domain" description="EamA" evidence="2">
    <location>
        <begin position="16"/>
        <end position="148"/>
    </location>
</feature>
<feature type="transmembrane region" description="Helical" evidence="1">
    <location>
        <begin position="107"/>
        <end position="125"/>
    </location>
</feature>
<dbReference type="AlphaFoldDB" id="A0A1R0FC91"/>
<protein>
    <submittedName>
        <fullName evidence="3">S-adenosylmethionine uptake transporter</fullName>
    </submittedName>
</protein>
<accession>A0A1R0FC91</accession>
<keyword evidence="1" id="KW-1133">Transmembrane helix</keyword>
<reference evidence="3 4" key="1">
    <citation type="submission" date="2016-12" db="EMBL/GenBank/DDBJ databases">
        <title>Comparative genomics of Bartonella apis.</title>
        <authorList>
            <person name="Engel P."/>
        </authorList>
    </citation>
    <scope>NUCLEOTIDE SEQUENCE [LARGE SCALE GENOMIC DNA]</scope>
    <source>
        <strain evidence="3 4">PEB0149</strain>
    </source>
</reference>
<dbReference type="InterPro" id="IPR000620">
    <property type="entry name" value="EamA_dom"/>
</dbReference>
<dbReference type="OrthoDB" id="7818056at2"/>
<dbReference type="InterPro" id="IPR037185">
    <property type="entry name" value="EmrE-like"/>
</dbReference>
<feature type="transmembrane region" description="Helical" evidence="1">
    <location>
        <begin position="157"/>
        <end position="175"/>
    </location>
</feature>
<dbReference type="PANTHER" id="PTHR22911">
    <property type="entry name" value="ACYL-MALONYL CONDENSING ENZYME-RELATED"/>
    <property type="match status" value="1"/>
</dbReference>
<keyword evidence="1" id="KW-0812">Transmembrane</keyword>
<dbReference type="EMBL" id="LXYT01000001">
    <property type="protein sequence ID" value="OLY44519.1"/>
    <property type="molecule type" value="Genomic_DNA"/>
</dbReference>
<dbReference type="Pfam" id="PF00892">
    <property type="entry name" value="EamA"/>
    <property type="match status" value="2"/>
</dbReference>
<gene>
    <name evidence="3" type="ORF">PEB0149_019890</name>
</gene>
<evidence type="ECO:0000259" key="2">
    <source>
        <dbReference type="Pfam" id="PF00892"/>
    </source>
</evidence>